<name>A0ACA9UU65_BIOOC</name>
<gene>
    <name evidence="1" type="ORF">CRV2_00008740</name>
</gene>
<reference evidence="1" key="1">
    <citation type="submission" date="2020-04" db="EMBL/GenBank/DDBJ databases">
        <authorList>
            <person name="Broberg M."/>
        </authorList>
    </citation>
    <scope>NUCLEOTIDE SEQUENCE</scope>
</reference>
<organism evidence="1 2">
    <name type="scientific">Clonostachys rosea f. rosea IK726</name>
    <dbReference type="NCBI Taxonomy" id="1349383"/>
    <lineage>
        <taxon>Eukaryota</taxon>
        <taxon>Fungi</taxon>
        <taxon>Dikarya</taxon>
        <taxon>Ascomycota</taxon>
        <taxon>Pezizomycotina</taxon>
        <taxon>Sordariomycetes</taxon>
        <taxon>Hypocreomycetidae</taxon>
        <taxon>Hypocreales</taxon>
        <taxon>Bionectriaceae</taxon>
        <taxon>Clonostachys</taxon>
    </lineage>
</organism>
<proteinExistence type="predicted"/>
<accession>A0ACA9UU65</accession>
<keyword evidence="2" id="KW-1185">Reference proteome</keyword>
<comment type="caution">
    <text evidence="1">The sequence shown here is derived from an EMBL/GenBank/DDBJ whole genome shotgun (WGS) entry which is preliminary data.</text>
</comment>
<sequence length="482" mass="54608">MAQPQYLPDSRTKWTWYGFSSYPVWPSDPDTSIINEIAASVLGMPADSLSVRFLDDGANHKVYDISQTNSSPTSVAYLFRVAVSIDPVYKIESEMATLEYLRQKTTIPVPRPIARNSSAANPLGYEWALLEKVPGVDLNDVWLKVPWEKKVDIVENIATYFAQIWSPDLRFSEIGSLYRATFVDHEHSTNTSPSATPAGPSPFSMMRADSAFKEGFKMGPVVDGAFFSDRRRYLESDRGPYTSCSDWIRAHIRVGKEYIRTGKLLIEDQQTMKKLEDADDGEVGIGLDKDDDADAILDTCDRYMRALPLVFPPPEPSKLAEARFVLQHRDLRAANIIVHPETFNITGIIDWENTCSVPEWEGMNYPLLIQEEDPFTPRPSESDVAALKEEGNMPEDRLDILGFQWSLWEKQDLREVFDRKLEQLGFSKDWLPNSPEDDLKSDFIAGVGELSDVWERLVLTDLIGRQQISTVNLRGILITLND</sequence>
<evidence type="ECO:0000313" key="2">
    <source>
        <dbReference type="Proteomes" id="UP000836387"/>
    </source>
</evidence>
<evidence type="ECO:0000313" key="1">
    <source>
        <dbReference type="EMBL" id="CAG9956827.1"/>
    </source>
</evidence>
<dbReference type="EMBL" id="CADEHS020000645">
    <property type="protein sequence ID" value="CAG9956827.1"/>
    <property type="molecule type" value="Genomic_DNA"/>
</dbReference>
<protein>
    <submittedName>
        <fullName evidence="1">Uncharacterized protein</fullName>
    </submittedName>
</protein>
<reference evidence="1" key="2">
    <citation type="submission" date="2021-10" db="EMBL/GenBank/DDBJ databases">
        <authorList>
            <person name="Piombo E."/>
        </authorList>
    </citation>
    <scope>NUCLEOTIDE SEQUENCE</scope>
</reference>
<dbReference type="Proteomes" id="UP000836387">
    <property type="component" value="Unassembled WGS sequence"/>
</dbReference>